<dbReference type="AlphaFoldDB" id="A0A8T0FN11"/>
<keyword evidence="3" id="KW-1185">Reference proteome</keyword>
<dbReference type="GO" id="GO:0003824">
    <property type="term" value="F:catalytic activity"/>
    <property type="evidence" value="ECO:0007669"/>
    <property type="project" value="InterPro"/>
</dbReference>
<sequence>MEPLSQRVAASLLSVVENPQFNSCRPRDKQLSTNATKKPSYAEVAKLKNRKKKPTMLLYPTEENDKTIESILREELKEDGPNFKIRVVRKLQNKGLAIVCDKEQEFDQLKRTIESNDSLKKNITVRLPGKRLPSLIIYDLPNDTTNKDVQTALKAYTNMQEDLRLRFKMKGRREGTSHWVLETPGEVLHTLKQLKKIPINCSMYQMKEFFHVKRCSTCQAYGHTENAKNLSKECKFTTPFCGCCGYRHHSRSCRSEDSNCINCSESNRLRASTQDPLKILQINLARAKASTNQLHLTESTIKSDIILVQEQYHYNKEIPGIPKSWETFSSTNQKSAILIPSAQIKPALLETKVNVVAVKIQTSSYPITIISAYSSPAQDVSKTLQEIQEIITSLPEEKIIIGADLNRHNTIWVYRSNDNRGNEVLDFILANNLYILNKSDAPPTFQRNNSIGWPDLTLCSQSIIDYSINWEVLEDISLSDHRYIQTTIASTIANQFYKRYKTRHGNHPRYLNILGKDIYYLENKIATARNSRELNDATIVLQNSIINVCNKTFKIKKQLLLTKPNWWTEKLEIHKKKYRFIGDDTNTIAFHRICGKS</sequence>
<comment type="caution">
    <text evidence="2">The sequence shown here is derived from an EMBL/GenBank/DDBJ whole genome shotgun (WGS) entry which is preliminary data.</text>
</comment>
<name>A0A8T0FN11_ARGBR</name>
<dbReference type="Pfam" id="PF14529">
    <property type="entry name" value="Exo_endo_phos_2"/>
    <property type="match status" value="1"/>
</dbReference>
<evidence type="ECO:0000313" key="2">
    <source>
        <dbReference type="EMBL" id="KAF8791598.1"/>
    </source>
</evidence>
<dbReference type="Gene3D" id="3.60.10.10">
    <property type="entry name" value="Endonuclease/exonuclease/phosphatase"/>
    <property type="match status" value="1"/>
</dbReference>
<dbReference type="PANTHER" id="PTHR33273:SF4">
    <property type="entry name" value="ENDONUCLEASE_EXONUCLEASE_PHOSPHATASE DOMAIN-CONTAINING PROTEIN"/>
    <property type="match status" value="1"/>
</dbReference>
<protein>
    <submittedName>
        <fullName evidence="2">Putative 115 kDa protein in type-1 like protein</fullName>
    </submittedName>
</protein>
<proteinExistence type="predicted"/>
<accession>A0A8T0FN11</accession>
<dbReference type="SUPFAM" id="SSF56219">
    <property type="entry name" value="DNase I-like"/>
    <property type="match status" value="1"/>
</dbReference>
<dbReference type="CDD" id="cd09077">
    <property type="entry name" value="R1-I-EN"/>
    <property type="match status" value="1"/>
</dbReference>
<dbReference type="Proteomes" id="UP000807504">
    <property type="component" value="Unassembled WGS sequence"/>
</dbReference>
<dbReference type="PANTHER" id="PTHR33273">
    <property type="entry name" value="DOMAIN-CONTAINING PROTEIN, PUTATIVE-RELATED"/>
    <property type="match status" value="1"/>
</dbReference>
<evidence type="ECO:0000259" key="1">
    <source>
        <dbReference type="Pfam" id="PF14529"/>
    </source>
</evidence>
<dbReference type="EMBL" id="JABXBU010000011">
    <property type="protein sequence ID" value="KAF8791598.1"/>
    <property type="molecule type" value="Genomic_DNA"/>
</dbReference>
<reference evidence="2" key="1">
    <citation type="journal article" date="2020" name="bioRxiv">
        <title>Chromosome-level reference genome of the European wasp spider Argiope bruennichi: a resource for studies on range expansion and evolutionary adaptation.</title>
        <authorList>
            <person name="Sheffer M.M."/>
            <person name="Hoppe A."/>
            <person name="Krehenwinkel H."/>
            <person name="Uhl G."/>
            <person name="Kuss A.W."/>
            <person name="Jensen L."/>
            <person name="Jensen C."/>
            <person name="Gillespie R.G."/>
            <person name="Hoff K.J."/>
            <person name="Prost S."/>
        </authorList>
    </citation>
    <scope>NUCLEOTIDE SEQUENCE</scope>
</reference>
<feature type="domain" description="Endonuclease/exonuclease/phosphatase" evidence="1">
    <location>
        <begin position="367"/>
        <end position="484"/>
    </location>
</feature>
<dbReference type="InterPro" id="IPR036691">
    <property type="entry name" value="Endo/exonu/phosph_ase_sf"/>
</dbReference>
<evidence type="ECO:0000313" key="3">
    <source>
        <dbReference type="Proteomes" id="UP000807504"/>
    </source>
</evidence>
<dbReference type="InterPro" id="IPR005135">
    <property type="entry name" value="Endo/exonuclease/phosphatase"/>
</dbReference>
<gene>
    <name evidence="2" type="ORF">HNY73_006440</name>
</gene>
<reference evidence="2" key="2">
    <citation type="submission" date="2020-06" db="EMBL/GenBank/DDBJ databases">
        <authorList>
            <person name="Sheffer M."/>
        </authorList>
    </citation>
    <scope>NUCLEOTIDE SEQUENCE</scope>
</reference>
<organism evidence="2 3">
    <name type="scientific">Argiope bruennichi</name>
    <name type="common">Wasp spider</name>
    <name type="synonym">Aranea bruennichi</name>
    <dbReference type="NCBI Taxonomy" id="94029"/>
    <lineage>
        <taxon>Eukaryota</taxon>
        <taxon>Metazoa</taxon>
        <taxon>Ecdysozoa</taxon>
        <taxon>Arthropoda</taxon>
        <taxon>Chelicerata</taxon>
        <taxon>Arachnida</taxon>
        <taxon>Araneae</taxon>
        <taxon>Araneomorphae</taxon>
        <taxon>Entelegynae</taxon>
        <taxon>Araneoidea</taxon>
        <taxon>Araneidae</taxon>
        <taxon>Argiope</taxon>
    </lineage>
</organism>